<reference evidence="2 3" key="1">
    <citation type="submission" date="2022-02" db="EMBL/GenBank/DDBJ databases">
        <title>Comparative genomics of the first Antarctic Pseudomonas spp. capable of biotransforming 2,4,6-Trinitrotoluene.</title>
        <authorList>
            <person name="Cabrera M.A."/>
            <person name="Marquez S.L."/>
            <person name="Perez-Donoso J.M."/>
        </authorList>
    </citation>
    <scope>NUCLEOTIDE SEQUENCE [LARGE SCALE GENOMIC DNA]</scope>
    <source>
        <strain evidence="2 3">TNT11</strain>
    </source>
</reference>
<sequence>MRNRISISTHKDDRAAGNSLYLDAGMPYFSIHAAEILPMINTSCANPQTPTPYAHSQPVAFTRSIRSVSDSDPVDLAFQTYMDRVQSEFQNGSLSAGGRALAYAAVRPDKPGAPGVQVSTFAVDGAQSNDIVMVKRTPATAEGPNFLMYLPEKEGQSFHAFNTPEEMTAWHKASLSDPKARDKFAAHFARGAAPKQVERVKQVLEKFAAGDSRAVIGSYAYEKGDIFTRLNKDASTPPVPVNGLTNTQLYNLSPDGKVTYVGTRADGNKVLYNYDAYGNLHGGSADGQYLVRNGLNNNEPLVRMTRKKYNANLRNVLLDNVGANNRRGLYDEFLKQLRNPGHGLGTALEALGVPEDVAYAIETIAKNPVTGTLLELNQNNRLGNLFGVKKEVMGAALENVGNEAQSSIPIYGKRRKQLNTVADFLEKHFGTPEQPTAQVRIG</sequence>
<dbReference type="EMBL" id="JAKNRV010000123">
    <property type="protein sequence ID" value="MCK1785511.1"/>
    <property type="molecule type" value="Genomic_DNA"/>
</dbReference>
<evidence type="ECO:0000313" key="3">
    <source>
        <dbReference type="Proteomes" id="UP001317085"/>
    </source>
</evidence>
<dbReference type="Proteomes" id="UP001317085">
    <property type="component" value="Unassembled WGS sequence"/>
</dbReference>
<keyword evidence="3" id="KW-1185">Reference proteome</keyword>
<proteinExistence type="predicted"/>
<dbReference type="Pfam" id="PF20178">
    <property type="entry name" value="ToxA_N"/>
    <property type="match status" value="1"/>
</dbReference>
<feature type="domain" description="Dermonecrotic toxin N-terminal" evidence="1">
    <location>
        <begin position="85"/>
        <end position="190"/>
    </location>
</feature>
<evidence type="ECO:0000313" key="2">
    <source>
        <dbReference type="EMBL" id="MCK1785511.1"/>
    </source>
</evidence>
<accession>A0ABT0EIH2</accession>
<name>A0ABT0EIH2_9PSED</name>
<dbReference type="RefSeq" id="WP_247402032.1">
    <property type="nucleotide sequence ID" value="NZ_JAKNRV010000123.1"/>
</dbReference>
<protein>
    <recommendedName>
        <fullName evidence="1">Dermonecrotic toxin N-terminal domain-containing protein</fullName>
    </recommendedName>
</protein>
<dbReference type="InterPro" id="IPR046673">
    <property type="entry name" value="ToxA_N"/>
</dbReference>
<comment type="caution">
    <text evidence="2">The sequence shown here is derived from an EMBL/GenBank/DDBJ whole genome shotgun (WGS) entry which is preliminary data.</text>
</comment>
<organism evidence="2 3">
    <name type="scientific">Pseudomonas emilianonis</name>
    <dbReference type="NCBI Taxonomy" id="2915812"/>
    <lineage>
        <taxon>Bacteria</taxon>
        <taxon>Pseudomonadati</taxon>
        <taxon>Pseudomonadota</taxon>
        <taxon>Gammaproteobacteria</taxon>
        <taxon>Pseudomonadales</taxon>
        <taxon>Pseudomonadaceae</taxon>
        <taxon>Pseudomonas</taxon>
    </lineage>
</organism>
<gene>
    <name evidence="2" type="ORF">L9Z73_14460</name>
</gene>
<evidence type="ECO:0000259" key="1">
    <source>
        <dbReference type="Pfam" id="PF20178"/>
    </source>
</evidence>